<sequence length="376" mass="40140">MSLVYTSPQSELLKLETPSCSIFLSTVPEPKLSVSRLCTMVSVKFFMLLLVRPLLADVATCSAPDLCKDELAIEARDFALAVGKEGPEESLELLQVKKDSTVADATKETGTWGRRGWGGGRRGWGGGRGWGRRGFGGRGWGGRGWGGRGFGGRGWGGRGFGGRGFGGRGWGGGGWGGHNPWGFLETKATEGSESQCKISNGSSRAAGGVRTSVQFLAFLAAADLGFAGCHAMLRTCNGTCNGTDLAFEVFAFHTHAFEHPKGQTQGSFTMLRSDSIPGLSTLESVVPPAVVHVHMPAPKEDVSDSASTADTARSETNEREEINVESWSLVGRKIFESLAAADSDDDFEEPPIDVKNWSAVASRIRQKLLDFPEDSD</sequence>
<feature type="region of interest" description="Disordered" evidence="1">
    <location>
        <begin position="299"/>
        <end position="322"/>
    </location>
</feature>
<dbReference type="EMBL" id="CAMXCT030002802">
    <property type="protein sequence ID" value="CAL4787890.1"/>
    <property type="molecule type" value="Genomic_DNA"/>
</dbReference>
<name>A0A9P1G5A0_9DINO</name>
<evidence type="ECO:0000313" key="4">
    <source>
        <dbReference type="Proteomes" id="UP001152797"/>
    </source>
</evidence>
<evidence type="ECO:0000313" key="3">
    <source>
        <dbReference type="EMBL" id="CAL1153953.1"/>
    </source>
</evidence>
<comment type="caution">
    <text evidence="2">The sequence shown here is derived from an EMBL/GenBank/DDBJ whole genome shotgun (WGS) entry which is preliminary data.</text>
</comment>
<organism evidence="2">
    <name type="scientific">Cladocopium goreaui</name>
    <dbReference type="NCBI Taxonomy" id="2562237"/>
    <lineage>
        <taxon>Eukaryota</taxon>
        <taxon>Sar</taxon>
        <taxon>Alveolata</taxon>
        <taxon>Dinophyceae</taxon>
        <taxon>Suessiales</taxon>
        <taxon>Symbiodiniaceae</taxon>
        <taxon>Cladocopium</taxon>
    </lineage>
</organism>
<dbReference type="EMBL" id="CAMXCT010002802">
    <property type="protein sequence ID" value="CAI4000578.1"/>
    <property type="molecule type" value="Genomic_DNA"/>
</dbReference>
<feature type="compositionally biased region" description="Basic and acidic residues" evidence="1">
    <location>
        <begin position="312"/>
        <end position="322"/>
    </location>
</feature>
<evidence type="ECO:0000256" key="1">
    <source>
        <dbReference type="SAM" id="MobiDB-lite"/>
    </source>
</evidence>
<reference evidence="3" key="2">
    <citation type="submission" date="2024-04" db="EMBL/GenBank/DDBJ databases">
        <authorList>
            <person name="Chen Y."/>
            <person name="Shah S."/>
            <person name="Dougan E. K."/>
            <person name="Thang M."/>
            <person name="Chan C."/>
        </authorList>
    </citation>
    <scope>NUCLEOTIDE SEQUENCE [LARGE SCALE GENOMIC DNA]</scope>
</reference>
<dbReference type="Proteomes" id="UP001152797">
    <property type="component" value="Unassembled WGS sequence"/>
</dbReference>
<accession>A0A9P1G5A0</accession>
<dbReference type="OrthoDB" id="420869at2759"/>
<gene>
    <name evidence="2" type="ORF">C1SCF055_LOCUS26687</name>
</gene>
<dbReference type="AlphaFoldDB" id="A0A9P1G5A0"/>
<proteinExistence type="predicted"/>
<evidence type="ECO:0000313" key="2">
    <source>
        <dbReference type="EMBL" id="CAI4000578.1"/>
    </source>
</evidence>
<reference evidence="2" key="1">
    <citation type="submission" date="2022-10" db="EMBL/GenBank/DDBJ databases">
        <authorList>
            <person name="Chen Y."/>
            <person name="Dougan E. K."/>
            <person name="Chan C."/>
            <person name="Rhodes N."/>
            <person name="Thang M."/>
        </authorList>
    </citation>
    <scope>NUCLEOTIDE SEQUENCE</scope>
</reference>
<keyword evidence="4" id="KW-1185">Reference proteome</keyword>
<protein>
    <submittedName>
        <fullName evidence="2">Uncharacterized protein</fullName>
    </submittedName>
</protein>
<dbReference type="EMBL" id="CAMXCT020002802">
    <property type="protein sequence ID" value="CAL1153953.1"/>
    <property type="molecule type" value="Genomic_DNA"/>
</dbReference>